<evidence type="ECO:0000256" key="1">
    <source>
        <dbReference type="SAM" id="Phobius"/>
    </source>
</evidence>
<evidence type="ECO:0000313" key="3">
    <source>
        <dbReference type="Proteomes" id="UP000257030"/>
    </source>
</evidence>
<name>A0A3D9DN58_9FLAO</name>
<sequence>MGSLQYKICQKISLNIFYFSLINAGCIVVLWYLENGDYFPIQNLESVCLQRFVTIEGHMGDKYTQIKNICYKFTDIIKTNKI</sequence>
<keyword evidence="1" id="KW-1133">Transmembrane helix</keyword>
<comment type="caution">
    <text evidence="2">The sequence shown here is derived from an EMBL/GenBank/DDBJ whole genome shotgun (WGS) entry which is preliminary data.</text>
</comment>
<gene>
    <name evidence="2" type="ORF">DRF60_06310</name>
</gene>
<keyword evidence="3" id="KW-1185">Reference proteome</keyword>
<feature type="transmembrane region" description="Helical" evidence="1">
    <location>
        <begin position="12"/>
        <end position="33"/>
    </location>
</feature>
<keyword evidence="1" id="KW-0472">Membrane</keyword>
<protein>
    <submittedName>
        <fullName evidence="2">Uncharacterized protein</fullName>
    </submittedName>
</protein>
<dbReference type="Proteomes" id="UP000257030">
    <property type="component" value="Unassembled WGS sequence"/>
</dbReference>
<dbReference type="EMBL" id="QNUH01000004">
    <property type="protein sequence ID" value="REC79432.1"/>
    <property type="molecule type" value="Genomic_DNA"/>
</dbReference>
<evidence type="ECO:0000313" key="2">
    <source>
        <dbReference type="EMBL" id="REC79432.1"/>
    </source>
</evidence>
<accession>A0A3D9DN58</accession>
<keyword evidence="1" id="KW-0812">Transmembrane</keyword>
<proteinExistence type="predicted"/>
<reference evidence="2 3" key="1">
    <citation type="journal article" date="2010" name="Syst. Appl. Microbiol.">
        <title>Four new species of Chryseobacterium from the rhizosphere of coastal sand dune plants, Chryseobacterium elymi sp. nov., Chryseobacterium hagamense sp. nov., Chryseobacterium lathyri sp. nov. and Chryseobacterium rhizosphaerae sp. nov.</title>
        <authorList>
            <person name="Cho S.H."/>
            <person name="Lee K.S."/>
            <person name="Shin D.S."/>
            <person name="Han J.H."/>
            <person name="Park K.S."/>
            <person name="Lee C.H."/>
            <person name="Park K.H."/>
            <person name="Kim S.B."/>
        </authorList>
    </citation>
    <scope>NUCLEOTIDE SEQUENCE [LARGE SCALE GENOMIC DNA]</scope>
    <source>
        <strain evidence="2 3">KCTC 22547</strain>
    </source>
</reference>
<organism evidence="2 3">
    <name type="scientific">Chryseobacterium elymi</name>
    <dbReference type="NCBI Taxonomy" id="395936"/>
    <lineage>
        <taxon>Bacteria</taxon>
        <taxon>Pseudomonadati</taxon>
        <taxon>Bacteroidota</taxon>
        <taxon>Flavobacteriia</taxon>
        <taxon>Flavobacteriales</taxon>
        <taxon>Weeksellaceae</taxon>
        <taxon>Chryseobacterium group</taxon>
        <taxon>Chryseobacterium</taxon>
    </lineage>
</organism>
<dbReference type="AlphaFoldDB" id="A0A3D9DN58"/>